<dbReference type="KEGG" id="tsq:D3A95_07370"/>
<dbReference type="PANTHER" id="PTHR30075">
    <property type="entry name" value="GLYCYL-TRNA SYNTHETASE"/>
    <property type="match status" value="1"/>
</dbReference>
<dbReference type="HAMAP" id="MF_00255">
    <property type="entry name" value="Gly_tRNA_synth_beta"/>
    <property type="match status" value="1"/>
</dbReference>
<dbReference type="PROSITE" id="PS50861">
    <property type="entry name" value="AA_TRNA_LIGASE_II_GLYAB"/>
    <property type="match status" value="1"/>
</dbReference>
<keyword evidence="5 10" id="KW-0547">Nucleotide-binding</keyword>
<dbReference type="InterPro" id="IPR015944">
    <property type="entry name" value="Gly-tRNA-synth_bsu"/>
</dbReference>
<dbReference type="NCBIfam" id="TIGR00211">
    <property type="entry name" value="glyS"/>
    <property type="match status" value="1"/>
</dbReference>
<gene>
    <name evidence="10" type="primary">glyS</name>
    <name evidence="12" type="ORF">D3A95_07370</name>
</gene>
<evidence type="ECO:0000259" key="11">
    <source>
        <dbReference type="Pfam" id="PF05746"/>
    </source>
</evidence>
<dbReference type="Proteomes" id="UP000261812">
    <property type="component" value="Chromosome"/>
</dbReference>
<organism evidence="12 13">
    <name type="scientific">Thermosynechococcus sichuanensis E542</name>
    <dbReference type="NCBI Taxonomy" id="2016101"/>
    <lineage>
        <taxon>Bacteria</taxon>
        <taxon>Bacillati</taxon>
        <taxon>Cyanobacteriota</taxon>
        <taxon>Cyanophyceae</taxon>
        <taxon>Acaryochloridales</taxon>
        <taxon>Thermosynechococcaceae</taxon>
        <taxon>Thermosynechococcus</taxon>
        <taxon>Thermosynechococcus sichuanensis</taxon>
    </lineage>
</organism>
<evidence type="ECO:0000256" key="9">
    <source>
        <dbReference type="ARBA" id="ARBA00047937"/>
    </source>
</evidence>
<evidence type="ECO:0000256" key="10">
    <source>
        <dbReference type="HAMAP-Rule" id="MF_00255"/>
    </source>
</evidence>
<dbReference type="EC" id="6.1.1.14" evidence="10"/>
<dbReference type="GO" id="GO:0004820">
    <property type="term" value="F:glycine-tRNA ligase activity"/>
    <property type="evidence" value="ECO:0007669"/>
    <property type="project" value="UniProtKB-UniRule"/>
</dbReference>
<evidence type="ECO:0000256" key="5">
    <source>
        <dbReference type="ARBA" id="ARBA00022741"/>
    </source>
</evidence>
<dbReference type="Pfam" id="PF05746">
    <property type="entry name" value="DALR_1"/>
    <property type="match status" value="1"/>
</dbReference>
<keyword evidence="7 10" id="KW-0648">Protein biosynthesis</keyword>
<evidence type="ECO:0000256" key="8">
    <source>
        <dbReference type="ARBA" id="ARBA00023146"/>
    </source>
</evidence>
<evidence type="ECO:0000256" key="6">
    <source>
        <dbReference type="ARBA" id="ARBA00022840"/>
    </source>
</evidence>
<sequence length="727" mass="80475">MPKSSPHTFLLEVGTEDLPARFVSSALSQWHTLIPQTLKEQGLTGEVKVWATPRRLAVLIEGLPPQQPDQAIEIKGPAASVAFREGEPTPALWGFLRSRQGRLEDIEIRPTEKGEVVYLKQVRPGQPTPQLLTELVQQWITALEGARFMRWGDGDLRFSRPIRWLVLLWEDQVLPLVLESHSVRIASDRTTYGHRVLSQGAIVLNHAQDYEAALEKAGVVVNPEVRQQRIREQITTLAQEAGGWVDLEVPLLEEVTHLVEWPTAVLGSFEARFLALPLEVITTVLVSHQRYFPVYTDATRQALLPVFITISNGDPAATPLIRAGNERVIRARLADAEFFYKADTAQPLEHYCNKLATVTFQDELGSMADKVERLTALARQIATALNCAAADVAAIERTACLCKADLVTQMVGEFPELQGYMGQVYATVCGEDPAVATGIFEHYLPRFAGDRPPQSLTGQVVGLADRLDTLVCLFGIGLCPTGSSDPFALRRAANAVITILWQGEHHLDLLALLQKYAQAFCRQFTAKLSAADLKQQLRQFFSQRLRTLLQEDLGIEYDLVNAVIAEDQPELQTRALRDVVDARDRAQFLQKLRQSGDLMAIYPTVNRAARLARQGTLGTDCLNIRAVKAKHLEAPIEKEFYAALKDILPRVQQAQEQRAYGEIVAALVSLAPIVSRFFDGEESVLVMAEDATVRANRLALLGLLRNCAAIIGDFGAIVQTESIPSAS</sequence>
<dbReference type="SUPFAM" id="SSF109604">
    <property type="entry name" value="HD-domain/PDEase-like"/>
    <property type="match status" value="1"/>
</dbReference>
<comment type="subunit">
    <text evidence="10">Tetramer of two alpha and two beta subunits.</text>
</comment>
<comment type="subcellular location">
    <subcellularLocation>
        <location evidence="1 10">Cytoplasm</location>
    </subcellularLocation>
</comment>
<dbReference type="PANTHER" id="PTHR30075:SF2">
    <property type="entry name" value="GLYCINE--TRNA LIGASE, CHLOROPLASTIC_MITOCHONDRIAL 2"/>
    <property type="match status" value="1"/>
</dbReference>
<dbReference type="InterPro" id="IPR006194">
    <property type="entry name" value="Gly-tRNA-synth_heterodimer"/>
</dbReference>
<evidence type="ECO:0000256" key="7">
    <source>
        <dbReference type="ARBA" id="ARBA00022917"/>
    </source>
</evidence>
<dbReference type="GO" id="GO:0006420">
    <property type="term" value="P:arginyl-tRNA aminoacylation"/>
    <property type="evidence" value="ECO:0007669"/>
    <property type="project" value="InterPro"/>
</dbReference>
<evidence type="ECO:0000256" key="4">
    <source>
        <dbReference type="ARBA" id="ARBA00022598"/>
    </source>
</evidence>
<keyword evidence="6 10" id="KW-0067">ATP-binding</keyword>
<dbReference type="EMBL" id="CP032152">
    <property type="protein sequence ID" value="QLL30058.1"/>
    <property type="molecule type" value="Genomic_DNA"/>
</dbReference>
<feature type="domain" description="DALR anticodon binding" evidence="11">
    <location>
        <begin position="628"/>
        <end position="712"/>
    </location>
</feature>
<proteinExistence type="inferred from homology"/>
<comment type="catalytic activity">
    <reaction evidence="9 10">
        <text>tRNA(Gly) + glycine + ATP = glycyl-tRNA(Gly) + AMP + diphosphate</text>
        <dbReference type="Rhea" id="RHEA:16013"/>
        <dbReference type="Rhea" id="RHEA-COMP:9664"/>
        <dbReference type="Rhea" id="RHEA-COMP:9683"/>
        <dbReference type="ChEBI" id="CHEBI:30616"/>
        <dbReference type="ChEBI" id="CHEBI:33019"/>
        <dbReference type="ChEBI" id="CHEBI:57305"/>
        <dbReference type="ChEBI" id="CHEBI:78442"/>
        <dbReference type="ChEBI" id="CHEBI:78522"/>
        <dbReference type="ChEBI" id="CHEBI:456215"/>
        <dbReference type="EC" id="6.1.1.14"/>
    </reaction>
</comment>
<keyword evidence="4 10" id="KW-0436">Ligase</keyword>
<name>A0A7D6JK00_9CYAN</name>
<reference evidence="13" key="1">
    <citation type="submission" date="2018-09" db="EMBL/GenBank/DDBJ databases">
        <title>Complete genome sequence of thermophilic cyanobacteria strain Thermosynechococcus elongatus PKUAC-SCTE542.</title>
        <authorList>
            <person name="Liang Y."/>
            <person name="Tang J."/>
            <person name="Daroch M."/>
        </authorList>
    </citation>
    <scope>NUCLEOTIDE SEQUENCE [LARGE SCALE GENOMIC DNA]</scope>
    <source>
        <strain evidence="13">E542</strain>
    </source>
</reference>
<evidence type="ECO:0000256" key="1">
    <source>
        <dbReference type="ARBA" id="ARBA00004496"/>
    </source>
</evidence>
<dbReference type="Pfam" id="PF02092">
    <property type="entry name" value="tRNA_synt_2f"/>
    <property type="match status" value="1"/>
</dbReference>
<keyword evidence="13" id="KW-1185">Reference proteome</keyword>
<comment type="similarity">
    <text evidence="2 10">Belongs to the class-II aminoacyl-tRNA synthetase family.</text>
</comment>
<protein>
    <recommendedName>
        <fullName evidence="10">Glycine--tRNA ligase beta subunit</fullName>
        <ecNumber evidence="10">6.1.1.14</ecNumber>
    </recommendedName>
    <alternativeName>
        <fullName evidence="10">Glycyl-tRNA synthetase beta subunit</fullName>
        <shortName evidence="10">GlyRS</shortName>
    </alternativeName>
</protein>
<dbReference type="GO" id="GO:0006426">
    <property type="term" value="P:glycyl-tRNA aminoacylation"/>
    <property type="evidence" value="ECO:0007669"/>
    <property type="project" value="UniProtKB-UniRule"/>
</dbReference>
<keyword evidence="8 10" id="KW-0030">Aminoacyl-tRNA synthetase</keyword>
<dbReference type="GO" id="GO:0005829">
    <property type="term" value="C:cytosol"/>
    <property type="evidence" value="ECO:0007669"/>
    <property type="project" value="TreeGrafter"/>
</dbReference>
<dbReference type="RefSeq" id="WP_181496903.1">
    <property type="nucleotide sequence ID" value="NZ_CP032152.1"/>
</dbReference>
<accession>A0A7D6JK00</accession>
<dbReference type="AlphaFoldDB" id="A0A7D6JK00"/>
<dbReference type="InterPro" id="IPR008909">
    <property type="entry name" value="DALR_anticod-bd"/>
</dbReference>
<evidence type="ECO:0000313" key="12">
    <source>
        <dbReference type="EMBL" id="QLL30058.1"/>
    </source>
</evidence>
<dbReference type="GO" id="GO:0005524">
    <property type="term" value="F:ATP binding"/>
    <property type="evidence" value="ECO:0007669"/>
    <property type="project" value="UniProtKB-UniRule"/>
</dbReference>
<dbReference type="PRINTS" id="PR01045">
    <property type="entry name" value="TRNASYNTHGB"/>
</dbReference>
<dbReference type="GO" id="GO:0004814">
    <property type="term" value="F:arginine-tRNA ligase activity"/>
    <property type="evidence" value="ECO:0007669"/>
    <property type="project" value="InterPro"/>
</dbReference>
<keyword evidence="3 10" id="KW-0963">Cytoplasm</keyword>
<evidence type="ECO:0000256" key="3">
    <source>
        <dbReference type="ARBA" id="ARBA00022490"/>
    </source>
</evidence>
<evidence type="ECO:0000256" key="2">
    <source>
        <dbReference type="ARBA" id="ARBA00008226"/>
    </source>
</evidence>
<evidence type="ECO:0000313" key="13">
    <source>
        <dbReference type="Proteomes" id="UP000261812"/>
    </source>
</evidence>